<dbReference type="RefSeq" id="WP_129453428.1">
    <property type="nucleotide sequence ID" value="NZ_JACXYX010000002.1"/>
</dbReference>
<reference evidence="4 5" key="1">
    <citation type="submission" date="2019-01" db="EMBL/GenBank/DDBJ databases">
        <title>Novel species of Nocardioides.</title>
        <authorList>
            <person name="Liu Q."/>
            <person name="Xin Y.-H."/>
        </authorList>
    </citation>
    <scope>NUCLEOTIDE SEQUENCE [LARGE SCALE GENOMIC DNA]</scope>
    <source>
        <strain evidence="4 5">CGMCC 4.6875</strain>
    </source>
</reference>
<dbReference type="PROSITE" id="PS50835">
    <property type="entry name" value="IG_LIKE"/>
    <property type="match status" value="1"/>
</dbReference>
<evidence type="ECO:0000313" key="5">
    <source>
        <dbReference type="Proteomes" id="UP000293291"/>
    </source>
</evidence>
<comment type="caution">
    <text evidence="4">The sequence shown here is derived from an EMBL/GenBank/DDBJ whole genome shotgun (WGS) entry which is preliminary data.</text>
</comment>
<name>A0A4Q2SG11_9ACTN</name>
<feature type="domain" description="Ig-like" evidence="3">
    <location>
        <begin position="284"/>
        <end position="397"/>
    </location>
</feature>
<dbReference type="NCBIfam" id="NF038114">
    <property type="entry name" value="rightmost"/>
    <property type="match status" value="1"/>
</dbReference>
<keyword evidence="2" id="KW-0732">Signal</keyword>
<accession>A0A4Q2SG11</accession>
<protein>
    <recommendedName>
        <fullName evidence="3">Ig-like domain-containing protein</fullName>
    </recommendedName>
</protein>
<organism evidence="4 5">
    <name type="scientific">Nocardioides ganghwensis</name>
    <dbReference type="NCBI Taxonomy" id="252230"/>
    <lineage>
        <taxon>Bacteria</taxon>
        <taxon>Bacillati</taxon>
        <taxon>Actinomycetota</taxon>
        <taxon>Actinomycetes</taxon>
        <taxon>Propionibacteriales</taxon>
        <taxon>Nocardioidaceae</taxon>
        <taxon>Nocardioides</taxon>
    </lineage>
</organism>
<dbReference type="InterPro" id="IPR007110">
    <property type="entry name" value="Ig-like_dom"/>
</dbReference>
<dbReference type="Proteomes" id="UP000293291">
    <property type="component" value="Unassembled WGS sequence"/>
</dbReference>
<evidence type="ECO:0000256" key="1">
    <source>
        <dbReference type="SAM" id="MobiDB-lite"/>
    </source>
</evidence>
<feature type="region of interest" description="Disordered" evidence="1">
    <location>
        <begin position="222"/>
        <end position="244"/>
    </location>
</feature>
<gene>
    <name evidence="4" type="ORF">EUA07_02595</name>
</gene>
<evidence type="ECO:0000313" key="4">
    <source>
        <dbReference type="EMBL" id="RYC04386.1"/>
    </source>
</evidence>
<dbReference type="OrthoDB" id="5718261at2"/>
<dbReference type="AlphaFoldDB" id="A0A4Q2SG11"/>
<dbReference type="EMBL" id="SDWU01000002">
    <property type="protein sequence ID" value="RYC04386.1"/>
    <property type="molecule type" value="Genomic_DNA"/>
</dbReference>
<evidence type="ECO:0000259" key="3">
    <source>
        <dbReference type="PROSITE" id="PS50835"/>
    </source>
</evidence>
<feature type="chain" id="PRO_5039362485" description="Ig-like domain-containing protein" evidence="2">
    <location>
        <begin position="29"/>
        <end position="752"/>
    </location>
</feature>
<keyword evidence="5" id="KW-1185">Reference proteome</keyword>
<proteinExistence type="predicted"/>
<sequence>MSVSVRRGAVGLALASALVAGLSPAVHADNVEADSLEGGVAALGNVCRGTTKNGSVGFTLNRNGGANSQAWGNSALVTVAPTTQPAPLALGTTAATTLSNWTTAGNDALVDAGDASVSLTVPSGAALGTRTASVTYAASGRGATAATTTRTADVTFSWTVVDCTPVDTTAPVISKELTPATPDGANGWYRTDVAVDWTVTDAESAVTLDGCQDAALTSDGSLTSSCSATSSGGSAGPVSVTVKRDATPPTLEPVVSGVLGEDGWYTGDVDVTWEAGDVTSGVDPATVCAPSTLAEDTEGQSFSCTVKDLAGNAATASVTVKRDAAAPVIVKKVSGTLGANGWYTSDVDVSFEVSDATSQLASTAGCDDVTLDEDSSGETYTCTATDGAGNSASAVVDVKRDATAPDVTFTRTGAKGTNGWYTGPVVLDWTVSDALSGLASTQGCVDRTVATDGRETFPCSAIDEAGNTASAEAAVDLDATAPVITPTVTGPTKGTEWFTGDVTVTWSVDDPTSGVATTSGCEEVAVTEDTAGTTYTCSATDAAGNTTSKGTTVKRDATAPVLTLTGGPAHGATYDFGDVPAPSTCAASDATSGLAGDCSVTAGGTAVSAERTQVATVTDQAGNVATETRTYAVAAWRLDGFYKPVTMGTAVVNTVKAGSTVPLKFNVLKGGTAMTSDIGASFSAKKVGCDGSDVLNAVEEFVTTGSTSLRYDAAGGQWVQNWATPAGGKGSCYRVTMTTADGSAISADFKLK</sequence>
<feature type="signal peptide" evidence="2">
    <location>
        <begin position="1"/>
        <end position="28"/>
    </location>
</feature>
<evidence type="ECO:0000256" key="2">
    <source>
        <dbReference type="SAM" id="SignalP"/>
    </source>
</evidence>
<feature type="compositionally biased region" description="Low complexity" evidence="1">
    <location>
        <begin position="222"/>
        <end position="241"/>
    </location>
</feature>